<comment type="caution">
    <text evidence="1">The sequence shown here is derived from an EMBL/GenBank/DDBJ whole genome shotgun (WGS) entry which is preliminary data.</text>
</comment>
<dbReference type="RefSeq" id="WP_106299310.1">
    <property type="nucleotide sequence ID" value="NZ_PVWO01000002.1"/>
</dbReference>
<dbReference type="AlphaFoldDB" id="A0A2T1GNR6"/>
<evidence type="ECO:0000313" key="2">
    <source>
        <dbReference type="Proteomes" id="UP000238937"/>
    </source>
</evidence>
<dbReference type="EMBL" id="PVWO01000002">
    <property type="protein sequence ID" value="PSB59564.1"/>
    <property type="molecule type" value="Genomic_DNA"/>
</dbReference>
<name>A0A2T1GNR6_9CYAN</name>
<reference evidence="1 2" key="1">
    <citation type="submission" date="2018-03" db="EMBL/GenBank/DDBJ databases">
        <title>The ancient ancestry and fast evolution of plastids.</title>
        <authorList>
            <person name="Moore K.R."/>
            <person name="Magnabosco C."/>
            <person name="Momper L."/>
            <person name="Gold D.A."/>
            <person name="Bosak T."/>
            <person name="Fournier G.P."/>
        </authorList>
    </citation>
    <scope>NUCLEOTIDE SEQUENCE [LARGE SCALE GENOMIC DNA]</scope>
    <source>
        <strain evidence="1 2">CCALA 037</strain>
    </source>
</reference>
<accession>A0A2T1GNR6</accession>
<dbReference type="Proteomes" id="UP000238937">
    <property type="component" value="Unassembled WGS sequence"/>
</dbReference>
<evidence type="ECO:0000313" key="1">
    <source>
        <dbReference type="EMBL" id="PSB59564.1"/>
    </source>
</evidence>
<sequence length="103" mass="12061">MAKPSDFWPNFKKQWYDEETGELQEPHRTQLIGQGVTLLQITQMEDEVRAEIAQFDRLDRENPAIDGETYNDRRLRLRAQNGKIPLAQRIALEAGNFDPDKNY</sequence>
<organism evidence="1 2">
    <name type="scientific">Chamaesiphon polymorphus CCALA 037</name>
    <dbReference type="NCBI Taxonomy" id="2107692"/>
    <lineage>
        <taxon>Bacteria</taxon>
        <taxon>Bacillati</taxon>
        <taxon>Cyanobacteriota</taxon>
        <taxon>Cyanophyceae</taxon>
        <taxon>Gomontiellales</taxon>
        <taxon>Chamaesiphonaceae</taxon>
        <taxon>Chamaesiphon</taxon>
    </lineage>
</organism>
<proteinExistence type="predicted"/>
<protein>
    <submittedName>
        <fullName evidence="1">Uncharacterized protein</fullName>
    </submittedName>
</protein>
<keyword evidence="2" id="KW-1185">Reference proteome</keyword>
<gene>
    <name evidence="1" type="ORF">C7B77_00230</name>
</gene>